<feature type="repeat" description="Filamin" evidence="3">
    <location>
        <begin position="966"/>
        <end position="1065"/>
    </location>
</feature>
<dbReference type="SUPFAM" id="SSF47576">
    <property type="entry name" value="Calponin-homology domain, CH-domain"/>
    <property type="match status" value="2"/>
</dbReference>
<name>A0ABM1AEH5_APLCA</name>
<keyword evidence="6" id="KW-1185">Reference proteome</keyword>
<feature type="repeat" description="Filamin" evidence="3">
    <location>
        <begin position="611"/>
        <end position="705"/>
    </location>
</feature>
<dbReference type="Pfam" id="PF00630">
    <property type="entry name" value="Filamin"/>
    <property type="match status" value="20"/>
</dbReference>
<keyword evidence="2" id="KW-0677">Repeat</keyword>
<sequence length="2250" mass="246680">MTSESDIIDLKARSREGRGLSQKAGEHWIEIQKNTFMNWVNLQLQSSGLSVSDFEVDFDDGVRLCALVEALQNRKIGRINKKPINQHQSLGNVSIALKAIADDNVRLVNIGPEDIVNGSQKLILGLVWHLILRYQIGKTKFPPKKLMLAWLKAVIPDCYIGNFTSDWNDGVALHALIEYCQPGLYPGWRQLSRSDRLENCREAMSTAQERLNIPMVVRPEDFCSPHLDELSGMTYLSYYMMQDSPGYFATRREIRALLQQGNIENFTTDWNDGRLLNNLVKSVGGDVPDITGDHVQDLQNGIDGARQLGIEPIFSAKEMADPEVEHLGIMAYAAYFRNLQPVKIAVNRATLDAHLENVNVRQEQHFVIDTDPGTSQSAVRPEVIGPDSIVPVHMDWFSENKCNCYFTPMETGQHKLNVYCDDQNIHGCPVPFKVHSDRSKVKVDQLDRAVVGLNSELSVDTSDAGQGEIRIEATSPSGRVMTLPVMYQMGVHNANFCPNEVGEWQISTVYDGEPVNGSPYTVNVFDPSLVRIEGLEGGKVGRELSFHADSTEAGEGEVRVEVFHADNTVPCYLTKDGEGSYKVDFTPSGSGTYMVHAFMNDIEVRGSPYAVEVIDSTRVTVTGDGLSLVPVNTPAVFTVHTNGAGGGKVDVDITGPEDENVPFNLSSDSNGDAVVKYTPTVAGDYSINVRYADQDVAGSPFSTKAFNIGAIEVTQIEDGFVNQPMYFTIDVSGAGEGQLQIMVNNGNIPNEVEPLEAGRYRIKFIPAEPGEQQVDIRFNEIDVPGSPLKCIAQDLSANIVDLHTLIPVQSESSFRVQSQAQLSNVATDVKITGPSGQTLPARIRHLADGHSFQVDYTPYEIGAHSIKASISGMPIKGSPFQVRTYDLDRIRVTRVKQGIVGVPCKFSVDASEAGDGTLEIAVSHNGKNIPNNALTVGRNQYEVSFIGQEEGSYKVAVTYNGRHVQGSPYSVSVIDVGGIRLAGDHWNLVPANKTAAFTVLSPHGSFADLNVRIAGPDGSDVPCRLRERGDGTANIDWQPNQTGSHRVYVDYAGVPIQGSPFTIKVFDAGRVRMSNIKSGMVNRPVSFTLDASEAGDGNLEILVLHDDEIVPNYVQDEGNTCFKVTFTPRRAGLHLVHTQFNGEAVRGSPHQCSVLDPESVQVTGHGVSMAAANVPTSFQVNMKNAGDAKLNVRVVSPYGEDIPVHVSGSPKSGLKIDYTPYEVGLYKVFVDCAGVPVKGSPFNCNVFDPALIRINAPGRAYFGKPIHFHLDTSSAGQGKLNFQVKCRGSDVPVRLREVAPDRFDVSFTPQNISPHSVHVFFNDQQVPGTPFDVTVIDSTSVSVSGDGMRLAKVYKEAGLVLDHQGLDESDIEIKIVAPSGNTIPARLSQQGNKLRINFTPLEVGSHKVHVSVGDSPVSGSPFTCNVYDPSAVRIVDIDRTPKKEREIGFTIDSSMAGAGTLEVLVTHKGQPVRAECQRVGEGKYTYTFKPTQVGRYEVKATFNGDTIPGSPLIIDVEEDTPTFIRINFSSVEPMNAKGRNWFLLHMSGRKIDRDMLNVVILAPNGENIPARLIQQPDGDYKVEWTPVNPGRHSVDVMFGGQQVQGSPFYIDVFDIHKIRVNNFYHGNVNEKAGFRIDCTQAGQGDQEIRIQSPSGRNLPFEVDEATPLEYNVSYTPQEPGQHRVYISYSGMELNGSPFHQEIFEGALPPAHGDGLHRGEEDKAASFLIDARGMAGEPTVQVDGPNSIAKCSIDPMPDGQYRVTYIPVEVGLFDVMVRWNGKDIPGSPFHPKIVDARKVKVIGGWQHYMDSQERVHLVVGEEKQIPFDTSDAGPGHLRAEVKSPSSFLPVTVDDETKGRSVVKFIPQEEGVHDIHLYWSDHPLVNSPYPGYATSGVADPSKVWLTGRGLKEAVVREEAEFYIDASQAGPGEPTVELTGVREEIKVFSSPLGGGKFRCTYIPQIPGAYLLNISWNGRQLRGAPYKVNVIGASYPNRVVVSGEGLRGGLYGQNLDFRIDTRKAGAGDLTAYCEGPTKVAHCELSDHHDGTYRLVVRPQETGRHVLKIQYGGEHVQGSPFPFKVSAQPDASKVRVHGPGVEHGILAHFQSQFVVETRGAGAGQLTVRIRGPKGAFQVEMYRESQKDRTILCRYYPTVTGLYIIHVRWSNVDVPGSPFQVHILDTQQELEQMLHEQSMNGGHVPHGPHGPHNSSLASQHRHSQYSSNGSSHLLHNSHHSHNVSRNSGYGGWREEF</sequence>
<dbReference type="InterPro" id="IPR001715">
    <property type="entry name" value="CH_dom"/>
</dbReference>
<evidence type="ECO:0000256" key="1">
    <source>
        <dbReference type="ARBA" id="ARBA00009238"/>
    </source>
</evidence>
<comment type="similarity">
    <text evidence="1">Belongs to the filamin family.</text>
</comment>
<evidence type="ECO:0000259" key="5">
    <source>
        <dbReference type="PROSITE" id="PS50021"/>
    </source>
</evidence>
<dbReference type="CDD" id="cd21185">
    <property type="entry name" value="CH_jitterbug-like_rpt3"/>
    <property type="match status" value="1"/>
</dbReference>
<dbReference type="InterPro" id="IPR044801">
    <property type="entry name" value="Filamin"/>
</dbReference>
<feature type="repeat" description="Filamin" evidence="3">
    <location>
        <begin position="895"/>
        <end position="973"/>
    </location>
</feature>
<dbReference type="SUPFAM" id="SSF81296">
    <property type="entry name" value="E set domains"/>
    <property type="match status" value="20"/>
</dbReference>
<reference evidence="7" key="1">
    <citation type="submission" date="2025-08" db="UniProtKB">
        <authorList>
            <consortium name="RefSeq"/>
        </authorList>
    </citation>
    <scope>IDENTIFICATION</scope>
</reference>
<feature type="repeat" description="Filamin" evidence="3">
    <location>
        <begin position="431"/>
        <end position="524"/>
    </location>
</feature>
<evidence type="ECO:0000256" key="2">
    <source>
        <dbReference type="ARBA" id="ARBA00022737"/>
    </source>
</evidence>
<dbReference type="Pfam" id="PF00307">
    <property type="entry name" value="CH"/>
    <property type="match status" value="3"/>
</dbReference>
<dbReference type="GeneID" id="101856863"/>
<feature type="repeat" description="Filamin" evidence="3">
    <location>
        <begin position="1333"/>
        <end position="1426"/>
    </location>
</feature>
<proteinExistence type="inferred from homology"/>
<dbReference type="InterPro" id="IPR036872">
    <property type="entry name" value="CH_dom_sf"/>
</dbReference>
<feature type="repeat" description="Filamin" evidence="3">
    <location>
        <begin position="1070"/>
        <end position="1154"/>
    </location>
</feature>
<dbReference type="PANTHER" id="PTHR38537:SF16">
    <property type="entry name" value="CALPONIN-HOMOLOGY (CH) DOMAIN-CONTAINING PROTEIN"/>
    <property type="match status" value="1"/>
</dbReference>
<feature type="repeat" description="Filamin" evidence="3">
    <location>
        <begin position="1710"/>
        <end position="1792"/>
    </location>
</feature>
<feature type="repeat" description="Filamin" evidence="3">
    <location>
        <begin position="1424"/>
        <end position="1516"/>
    </location>
</feature>
<feature type="repeat" description="Filamin" evidence="3">
    <location>
        <begin position="2081"/>
        <end position="2177"/>
    </location>
</feature>
<feature type="repeat" description="Filamin" evidence="3">
    <location>
        <begin position="716"/>
        <end position="792"/>
    </location>
</feature>
<dbReference type="InterPro" id="IPR001298">
    <property type="entry name" value="Filamin/ABP280_rpt"/>
</dbReference>
<dbReference type="CDD" id="cd21227">
    <property type="entry name" value="CH_jitterbug-like_rpt1"/>
    <property type="match status" value="1"/>
</dbReference>
<feature type="repeat" description="Filamin" evidence="3">
    <location>
        <begin position="1516"/>
        <end position="1592"/>
    </location>
</feature>
<feature type="region of interest" description="Disordered" evidence="4">
    <location>
        <begin position="2192"/>
        <end position="2250"/>
    </location>
</feature>
<feature type="repeat" description="Filamin" evidence="3">
    <location>
        <begin position="533"/>
        <end position="613"/>
    </location>
</feature>
<feature type="repeat" description="Filamin" evidence="3">
    <location>
        <begin position="1893"/>
        <end position="1986"/>
    </location>
</feature>
<dbReference type="Proteomes" id="UP000694888">
    <property type="component" value="Unplaced"/>
</dbReference>
<dbReference type="InterPro" id="IPR014756">
    <property type="entry name" value="Ig_E-set"/>
</dbReference>
<feature type="domain" description="Calponin-homology (CH)" evidence="5">
    <location>
        <begin position="30"/>
        <end position="135"/>
    </location>
</feature>
<evidence type="ECO:0000256" key="4">
    <source>
        <dbReference type="SAM" id="MobiDB-lite"/>
    </source>
</evidence>
<dbReference type="CDD" id="cd21229">
    <property type="entry name" value="CH_jitterbug-like_rpt2"/>
    <property type="match status" value="1"/>
</dbReference>
<dbReference type="PANTHER" id="PTHR38537">
    <property type="entry name" value="JITTERBUG, ISOFORM N"/>
    <property type="match status" value="1"/>
</dbReference>
<dbReference type="RefSeq" id="XP_012946144.1">
    <property type="nucleotide sequence ID" value="XM_013090690.1"/>
</dbReference>
<dbReference type="Gene3D" id="2.60.40.10">
    <property type="entry name" value="Immunoglobulins"/>
    <property type="match status" value="20"/>
</dbReference>
<evidence type="ECO:0000313" key="7">
    <source>
        <dbReference type="RefSeq" id="XP_012946144.1"/>
    </source>
</evidence>
<organism evidence="6 7">
    <name type="scientific">Aplysia californica</name>
    <name type="common">California sea hare</name>
    <dbReference type="NCBI Taxonomy" id="6500"/>
    <lineage>
        <taxon>Eukaryota</taxon>
        <taxon>Metazoa</taxon>
        <taxon>Spiralia</taxon>
        <taxon>Lophotrochozoa</taxon>
        <taxon>Mollusca</taxon>
        <taxon>Gastropoda</taxon>
        <taxon>Heterobranchia</taxon>
        <taxon>Euthyneura</taxon>
        <taxon>Tectipleura</taxon>
        <taxon>Aplysiida</taxon>
        <taxon>Aplysioidea</taxon>
        <taxon>Aplysiidae</taxon>
        <taxon>Aplysia</taxon>
    </lineage>
</organism>
<feature type="repeat" description="Filamin" evidence="3">
    <location>
        <begin position="1987"/>
        <end position="2080"/>
    </location>
</feature>
<feature type="repeat" description="Filamin" evidence="3">
    <location>
        <begin position="1244"/>
        <end position="1335"/>
    </location>
</feature>
<accession>A0ABM1AEH5</accession>
<dbReference type="InterPro" id="IPR013783">
    <property type="entry name" value="Ig-like_fold"/>
</dbReference>
<dbReference type="PROSITE" id="PS50194">
    <property type="entry name" value="FILAMIN_REPEAT"/>
    <property type="match status" value="20"/>
</dbReference>
<dbReference type="SMART" id="SM00557">
    <property type="entry name" value="IG_FLMN"/>
    <property type="match status" value="20"/>
</dbReference>
<gene>
    <name evidence="7" type="primary">LOC101856863</name>
</gene>
<evidence type="ECO:0000313" key="6">
    <source>
        <dbReference type="Proteomes" id="UP000694888"/>
    </source>
</evidence>
<dbReference type="InterPro" id="IPR017868">
    <property type="entry name" value="Filamin/ABP280_repeat-like"/>
</dbReference>
<dbReference type="PROSITE" id="PS50021">
    <property type="entry name" value="CH"/>
    <property type="match status" value="2"/>
</dbReference>
<feature type="repeat" description="Filamin" evidence="3">
    <location>
        <begin position="1588"/>
        <end position="1702"/>
    </location>
</feature>
<feature type="repeat" description="Filamin" evidence="3">
    <location>
        <begin position="808"/>
        <end position="884"/>
    </location>
</feature>
<feature type="repeat" description="Filamin" evidence="3">
    <location>
        <begin position="1790"/>
        <end position="1891"/>
    </location>
</feature>
<feature type="repeat" description="Filamin" evidence="3">
    <location>
        <begin position="1152"/>
        <end position="1246"/>
    </location>
</feature>
<feature type="domain" description="Calponin-homology (CH)" evidence="5">
    <location>
        <begin position="141"/>
        <end position="244"/>
    </location>
</feature>
<dbReference type="Gene3D" id="1.10.418.10">
    <property type="entry name" value="Calponin-like domain"/>
    <property type="match status" value="3"/>
</dbReference>
<dbReference type="SMART" id="SM00033">
    <property type="entry name" value="CH"/>
    <property type="match status" value="3"/>
</dbReference>
<feature type="compositionally biased region" description="Low complexity" evidence="4">
    <location>
        <begin position="2195"/>
        <end position="2206"/>
    </location>
</feature>
<protein>
    <submittedName>
        <fullName evidence="7">Filamin-B</fullName>
    </submittedName>
</protein>
<feature type="repeat" description="Filamin" evidence="3">
    <location>
        <begin position="336"/>
        <end position="434"/>
    </location>
</feature>
<evidence type="ECO:0000256" key="3">
    <source>
        <dbReference type="PROSITE-ProRule" id="PRU00087"/>
    </source>
</evidence>